<evidence type="ECO:0000259" key="7">
    <source>
        <dbReference type="PROSITE" id="PS50405"/>
    </source>
</evidence>
<dbReference type="SFLD" id="SFLDS00019">
    <property type="entry name" value="Glutathione_Transferase_(cytos"/>
    <property type="match status" value="1"/>
</dbReference>
<accession>A0A8C5W6M8</accession>
<dbReference type="PROSITE" id="PS50405">
    <property type="entry name" value="GST_CTER"/>
    <property type="match status" value="1"/>
</dbReference>
<dbReference type="Gene3D" id="3.40.30.10">
    <property type="entry name" value="Glutaredoxin"/>
    <property type="match status" value="1"/>
</dbReference>
<keyword evidence="9" id="KW-1185">Reference proteome</keyword>
<dbReference type="GeneTree" id="ENSGT00940000166750"/>
<feature type="domain" description="GST C-terminal" evidence="7">
    <location>
        <begin position="135"/>
        <end position="256"/>
    </location>
</feature>
<dbReference type="SUPFAM" id="SSF47616">
    <property type="entry name" value="GST C-terminal domain-like"/>
    <property type="match status" value="1"/>
</dbReference>
<evidence type="ECO:0000256" key="2">
    <source>
        <dbReference type="ARBA" id="ARBA00011738"/>
    </source>
</evidence>
<dbReference type="GO" id="GO:0005829">
    <property type="term" value="C:cytosol"/>
    <property type="evidence" value="ECO:0007669"/>
    <property type="project" value="TreeGrafter"/>
</dbReference>
<dbReference type="PRINTS" id="PR01268">
    <property type="entry name" value="GSTRNSFRASEP"/>
</dbReference>
<evidence type="ECO:0000313" key="8">
    <source>
        <dbReference type="Ensembl" id="ENSLLEP00000023136.1"/>
    </source>
</evidence>
<dbReference type="Pfam" id="PF14497">
    <property type="entry name" value="GST_C_3"/>
    <property type="match status" value="1"/>
</dbReference>
<evidence type="ECO:0000256" key="3">
    <source>
        <dbReference type="ARBA" id="ARBA00012452"/>
    </source>
</evidence>
<comment type="subunit">
    <text evidence="2">Homodimer.</text>
</comment>
<dbReference type="InterPro" id="IPR004045">
    <property type="entry name" value="Glutathione_S-Trfase_N"/>
</dbReference>
<dbReference type="InterPro" id="IPR036249">
    <property type="entry name" value="Thioredoxin-like_sf"/>
</dbReference>
<dbReference type="AlphaFoldDB" id="A0A8C5W6M8"/>
<protein>
    <recommendedName>
        <fullName evidence="3">glutathione transferase</fullName>
        <ecNumber evidence="3">2.5.1.18</ecNumber>
    </recommendedName>
    <alternativeName>
        <fullName evidence="5">GST class-pi</fullName>
    </alternativeName>
</protein>
<keyword evidence="4" id="KW-0808">Transferase</keyword>
<evidence type="ECO:0000256" key="1">
    <source>
        <dbReference type="ARBA" id="ARBA00007297"/>
    </source>
</evidence>
<dbReference type="SFLD" id="SFLDG01205">
    <property type="entry name" value="AMPS.1"/>
    <property type="match status" value="1"/>
</dbReference>
<evidence type="ECO:0000256" key="4">
    <source>
        <dbReference type="ARBA" id="ARBA00022679"/>
    </source>
</evidence>
<dbReference type="Ensembl" id="ENSLLET00000024013.1">
    <property type="protein sequence ID" value="ENSLLEP00000023136.1"/>
    <property type="gene ID" value="ENSLLEG00000014691.1"/>
</dbReference>
<dbReference type="FunFam" id="1.20.1050.10:FF:000020">
    <property type="entry name" value="Glutathione S-transferase P 1"/>
    <property type="match status" value="1"/>
</dbReference>
<dbReference type="SUPFAM" id="SSF52833">
    <property type="entry name" value="Thioredoxin-like"/>
    <property type="match status" value="1"/>
</dbReference>
<dbReference type="InterPro" id="IPR040079">
    <property type="entry name" value="Glutathione_S-Trfase"/>
</dbReference>
<reference evidence="8" key="1">
    <citation type="submission" date="2025-08" db="UniProtKB">
        <authorList>
            <consortium name="Ensembl"/>
        </authorList>
    </citation>
    <scope>IDENTIFICATION</scope>
</reference>
<name>A0A8C5W6M8_9ANUR</name>
<feature type="domain" description="GST N-terminal" evidence="6">
    <location>
        <begin position="52"/>
        <end position="133"/>
    </location>
</feature>
<evidence type="ECO:0000256" key="5">
    <source>
        <dbReference type="ARBA" id="ARBA00032759"/>
    </source>
</evidence>
<proteinExistence type="inferred from homology"/>
<dbReference type="InterPro" id="IPR004046">
    <property type="entry name" value="GST_C"/>
</dbReference>
<dbReference type="Pfam" id="PF02798">
    <property type="entry name" value="GST_N"/>
    <property type="match status" value="1"/>
</dbReference>
<dbReference type="GO" id="GO:0006749">
    <property type="term" value="P:glutathione metabolic process"/>
    <property type="evidence" value="ECO:0007669"/>
    <property type="project" value="TreeGrafter"/>
</dbReference>
<dbReference type="InterPro" id="IPR010987">
    <property type="entry name" value="Glutathione-S-Trfase_C-like"/>
</dbReference>
<sequence>MPQTSWSSSETSGSLLQNVPQLLLLACLEVGPAFSEMVLRPVLPEQLQDGVPGYTLTYFPVRGRAEHIRLLCWDQGVPLTEDEVQMQDWASGKGDLKKNAVFGQLPKFQDGDFVIYQSNTILRYLGRKHGLSGSNDQEHTTIDMINDGVEDLRLKYYRFLFLENEANKEKFLQDLSGQLAAFERILSQNPKGPNYLVGDKISYADYNLLDTLHCNLDLSPECLSSFPLLSAYVEHLVSRPKLSEYLKSDGRKKRPITPKHK</sequence>
<evidence type="ECO:0000313" key="9">
    <source>
        <dbReference type="Proteomes" id="UP000694569"/>
    </source>
</evidence>
<dbReference type="SFLD" id="SFLDG00363">
    <property type="entry name" value="AMPS_(cytGST):_Alpha-__Mu-__Pi"/>
    <property type="match status" value="1"/>
</dbReference>
<dbReference type="PANTHER" id="PTHR11571">
    <property type="entry name" value="GLUTATHIONE S-TRANSFERASE"/>
    <property type="match status" value="1"/>
</dbReference>
<dbReference type="Gene3D" id="1.20.1050.10">
    <property type="match status" value="1"/>
</dbReference>
<reference evidence="8" key="2">
    <citation type="submission" date="2025-09" db="UniProtKB">
        <authorList>
            <consortium name="Ensembl"/>
        </authorList>
    </citation>
    <scope>IDENTIFICATION</scope>
</reference>
<dbReference type="PROSITE" id="PS50404">
    <property type="entry name" value="GST_NTER"/>
    <property type="match status" value="1"/>
</dbReference>
<dbReference type="Proteomes" id="UP000694569">
    <property type="component" value="Unplaced"/>
</dbReference>
<organism evidence="8 9">
    <name type="scientific">Leptobrachium leishanense</name>
    <name type="common">Leishan spiny toad</name>
    <dbReference type="NCBI Taxonomy" id="445787"/>
    <lineage>
        <taxon>Eukaryota</taxon>
        <taxon>Metazoa</taxon>
        <taxon>Chordata</taxon>
        <taxon>Craniata</taxon>
        <taxon>Vertebrata</taxon>
        <taxon>Euteleostomi</taxon>
        <taxon>Amphibia</taxon>
        <taxon>Batrachia</taxon>
        <taxon>Anura</taxon>
        <taxon>Pelobatoidea</taxon>
        <taxon>Megophryidae</taxon>
        <taxon>Leptobrachium</taxon>
    </lineage>
</organism>
<dbReference type="InterPro" id="IPR050213">
    <property type="entry name" value="GST_superfamily"/>
</dbReference>
<dbReference type="InterPro" id="IPR003082">
    <property type="entry name" value="GST_pi"/>
</dbReference>
<dbReference type="OrthoDB" id="4951845at2759"/>
<dbReference type="InterPro" id="IPR036282">
    <property type="entry name" value="Glutathione-S-Trfase_C_sf"/>
</dbReference>
<comment type="similarity">
    <text evidence="1">Belongs to the GST superfamily. Pi family.</text>
</comment>
<dbReference type="PANTHER" id="PTHR11571:SF141">
    <property type="entry name" value="GLUTATHIONE S-TRANSFERASE"/>
    <property type="match status" value="1"/>
</dbReference>
<dbReference type="EC" id="2.5.1.18" evidence="3"/>
<dbReference type="GO" id="GO:0004364">
    <property type="term" value="F:glutathione transferase activity"/>
    <property type="evidence" value="ECO:0007669"/>
    <property type="project" value="UniProtKB-EC"/>
</dbReference>
<evidence type="ECO:0000259" key="6">
    <source>
        <dbReference type="PROSITE" id="PS50404"/>
    </source>
</evidence>
<dbReference type="CDD" id="cd03076">
    <property type="entry name" value="GST_N_Pi"/>
    <property type="match status" value="1"/>
</dbReference>